<dbReference type="RefSeq" id="WP_150022619.1">
    <property type="nucleotide sequence ID" value="NZ_VWOJ01000002.1"/>
</dbReference>
<organism evidence="2 3">
    <name type="scientific">Alkalicaulis satelles</name>
    <dbReference type="NCBI Taxonomy" id="2609175"/>
    <lineage>
        <taxon>Bacteria</taxon>
        <taxon>Pseudomonadati</taxon>
        <taxon>Pseudomonadota</taxon>
        <taxon>Alphaproteobacteria</taxon>
        <taxon>Maricaulales</taxon>
        <taxon>Maricaulaceae</taxon>
        <taxon>Alkalicaulis</taxon>
    </lineage>
</organism>
<comment type="caution">
    <text evidence="2">The sequence shown here is derived from an EMBL/GenBank/DDBJ whole genome shotgun (WGS) entry which is preliminary data.</text>
</comment>
<keyword evidence="3" id="KW-1185">Reference proteome</keyword>
<keyword evidence="2" id="KW-0969">Cilium</keyword>
<dbReference type="Pfam" id="PF10768">
    <property type="entry name" value="FliX"/>
    <property type="match status" value="1"/>
</dbReference>
<keyword evidence="2" id="KW-0282">Flagellum</keyword>
<gene>
    <name evidence="2" type="ORF">F1654_05955</name>
</gene>
<evidence type="ECO:0000256" key="1">
    <source>
        <dbReference type="SAM" id="MobiDB-lite"/>
    </source>
</evidence>
<evidence type="ECO:0000313" key="3">
    <source>
        <dbReference type="Proteomes" id="UP000325122"/>
    </source>
</evidence>
<dbReference type="GO" id="GO:0044781">
    <property type="term" value="P:bacterial-type flagellum organization"/>
    <property type="evidence" value="ECO:0007669"/>
    <property type="project" value="InterPro"/>
</dbReference>
<dbReference type="Proteomes" id="UP000325122">
    <property type="component" value="Unassembled WGS sequence"/>
</dbReference>
<name>A0A5M6ZM55_9PROT</name>
<evidence type="ECO:0000313" key="2">
    <source>
        <dbReference type="EMBL" id="KAA5803351.1"/>
    </source>
</evidence>
<reference evidence="2 3" key="1">
    <citation type="submission" date="2019-09" db="EMBL/GenBank/DDBJ databases">
        <authorList>
            <person name="Kevbrin V."/>
            <person name="Grouzdev D.S."/>
        </authorList>
    </citation>
    <scope>NUCLEOTIDE SEQUENCE [LARGE SCALE GENOMIC DNA]</scope>
    <source>
        <strain evidence="2 3">G-192</strain>
    </source>
</reference>
<protein>
    <submittedName>
        <fullName evidence="2">Flagellar biosynthesis protein FlgI</fullName>
    </submittedName>
</protein>
<dbReference type="EMBL" id="VWOJ01000002">
    <property type="protein sequence ID" value="KAA5803351.1"/>
    <property type="molecule type" value="Genomic_DNA"/>
</dbReference>
<accession>A0A5M6ZM55</accession>
<proteinExistence type="predicted"/>
<keyword evidence="2" id="KW-0966">Cell projection</keyword>
<sequence>MKINAPRPAPPVSSARKTPGARASGDFAPETSASASGSALAGGIGAAASVNSIEALMALQGADDFQAARKRATERAFSLLDVLDDLKLAILDGALPRDTLERLMETVRTQRDATRDPRLEAALDEVEIRAAVELAKHGR</sequence>
<feature type="region of interest" description="Disordered" evidence="1">
    <location>
        <begin position="1"/>
        <end position="38"/>
    </location>
</feature>
<dbReference type="AlphaFoldDB" id="A0A5M6ZM55"/>
<dbReference type="InterPro" id="IPR019704">
    <property type="entry name" value="Flagellar_assmbl_FliX_class2"/>
</dbReference>